<dbReference type="EMBL" id="FOPU01000021">
    <property type="protein sequence ID" value="SFH59905.1"/>
    <property type="molecule type" value="Genomic_DNA"/>
</dbReference>
<evidence type="ECO:0000313" key="3">
    <source>
        <dbReference type="Proteomes" id="UP000183635"/>
    </source>
</evidence>
<sequence>MLPNGQVMSESAAITLHLAALTGRDDLVAGPDKPERAAFLRRLIFLVAQAYPCFTFGDDPARFLSEAPAQAELGEAVAARLQELWTVLDGVAGAPWFPGERFSALDNYAAAITNWKPGPSGSRPMPRRSGPSRRPRRRGRQSRRLGGAISPDYSAASSAWIACAAARGSAACQIGRPTTI</sequence>
<evidence type="ECO:0000313" key="2">
    <source>
        <dbReference type="EMBL" id="SFH59905.1"/>
    </source>
</evidence>
<feature type="compositionally biased region" description="Low complexity" evidence="1">
    <location>
        <begin position="117"/>
        <end position="129"/>
    </location>
</feature>
<keyword evidence="3" id="KW-1185">Reference proteome</keyword>
<dbReference type="InterPro" id="IPR036282">
    <property type="entry name" value="Glutathione-S-Trfase_C_sf"/>
</dbReference>
<evidence type="ECO:0000256" key="1">
    <source>
        <dbReference type="SAM" id="MobiDB-lite"/>
    </source>
</evidence>
<feature type="compositionally biased region" description="Basic residues" evidence="1">
    <location>
        <begin position="130"/>
        <end position="143"/>
    </location>
</feature>
<accession>A0A1I3BC83</accession>
<reference evidence="2 3" key="1">
    <citation type="submission" date="2016-10" db="EMBL/GenBank/DDBJ databases">
        <authorList>
            <person name="de Groot N.N."/>
        </authorList>
    </citation>
    <scope>NUCLEOTIDE SEQUENCE [LARGE SCALE GENOMIC DNA]</scope>
    <source>
        <strain evidence="2 3">DSM 8537</strain>
    </source>
</reference>
<dbReference type="Gene3D" id="3.40.30.10">
    <property type="entry name" value="Glutaredoxin"/>
    <property type="match status" value="1"/>
</dbReference>
<dbReference type="Proteomes" id="UP000183635">
    <property type="component" value="Unassembled WGS sequence"/>
</dbReference>
<protein>
    <submittedName>
        <fullName evidence="2">GST-like protein</fullName>
    </submittedName>
</protein>
<dbReference type="AlphaFoldDB" id="A0A1I3BC83"/>
<dbReference type="Gene3D" id="1.20.1050.10">
    <property type="match status" value="1"/>
</dbReference>
<feature type="region of interest" description="Disordered" evidence="1">
    <location>
        <begin position="116"/>
        <end position="151"/>
    </location>
</feature>
<name>A0A1I3BC83_9RHOB</name>
<gene>
    <name evidence="2" type="ORF">SAMN04488021_1215</name>
</gene>
<dbReference type="SUPFAM" id="SSF47616">
    <property type="entry name" value="GST C-terminal domain-like"/>
    <property type="match status" value="1"/>
</dbReference>
<organism evidence="2 3">
    <name type="scientific">Paracoccus aminovorans</name>
    <dbReference type="NCBI Taxonomy" id="34004"/>
    <lineage>
        <taxon>Bacteria</taxon>
        <taxon>Pseudomonadati</taxon>
        <taxon>Pseudomonadota</taxon>
        <taxon>Alphaproteobacteria</taxon>
        <taxon>Rhodobacterales</taxon>
        <taxon>Paracoccaceae</taxon>
        <taxon>Paracoccus</taxon>
    </lineage>
</organism>
<dbReference type="STRING" id="34004.SAMN04488021_1215"/>
<proteinExistence type="predicted"/>